<dbReference type="PANTHER" id="PTHR14969">
    <property type="entry name" value="SPHINGOSINE-1-PHOSPHATE PHOSPHOHYDROLASE"/>
    <property type="match status" value="1"/>
</dbReference>
<accession>A0ABN2SIL6</accession>
<feature type="transmembrane region" description="Helical" evidence="7">
    <location>
        <begin position="171"/>
        <end position="189"/>
    </location>
</feature>
<keyword evidence="3 7" id="KW-0812">Transmembrane</keyword>
<feature type="transmembrane region" description="Helical" evidence="7">
    <location>
        <begin position="80"/>
        <end position="97"/>
    </location>
</feature>
<name>A0ABN2SIL6_9ACTN</name>
<dbReference type="InterPro" id="IPR000326">
    <property type="entry name" value="PAP2/HPO"/>
</dbReference>
<dbReference type="PANTHER" id="PTHR14969:SF62">
    <property type="entry name" value="DECAPRENYLPHOSPHORYL-5-PHOSPHORIBOSE PHOSPHATASE RV3807C-RELATED"/>
    <property type="match status" value="1"/>
</dbReference>
<evidence type="ECO:0000259" key="8">
    <source>
        <dbReference type="SMART" id="SM00014"/>
    </source>
</evidence>
<reference evidence="9 10" key="1">
    <citation type="journal article" date="2019" name="Int. J. Syst. Evol. Microbiol.">
        <title>The Global Catalogue of Microorganisms (GCM) 10K type strain sequencing project: providing services to taxonomists for standard genome sequencing and annotation.</title>
        <authorList>
            <consortium name="The Broad Institute Genomics Platform"/>
            <consortium name="The Broad Institute Genome Sequencing Center for Infectious Disease"/>
            <person name="Wu L."/>
            <person name="Ma J."/>
        </authorList>
    </citation>
    <scope>NUCLEOTIDE SEQUENCE [LARGE SCALE GENOMIC DNA]</scope>
    <source>
        <strain evidence="9 10">JCM 16013</strain>
    </source>
</reference>
<keyword evidence="4" id="KW-0378">Hydrolase</keyword>
<sequence length="232" mass="24681">MTASTAGLAQRRDPRDAGIRLVLGLAVVFSVLAAAGWLVTGRLSHVWPLRSEDGVNRALALHRNHVLNGVSGFFSTLADTPSAILLSAVAFVTIRVLSHRWSEAVFVATALVCEVGVFLLTTLVIERPRPAVPHLDASAPPTSSFPSGHVAASVALYAAVALVAWRHGAPWPVWALLTVPCAVGFSRLYRGMHHPSDVAAGVLLGVLCVVLAHHVVLEACPARPGLMRRDRR</sequence>
<protein>
    <recommendedName>
        <fullName evidence="8">Phosphatidic acid phosphatase type 2/haloperoxidase domain-containing protein</fullName>
    </recommendedName>
</protein>
<evidence type="ECO:0000313" key="9">
    <source>
        <dbReference type="EMBL" id="GAA1987097.1"/>
    </source>
</evidence>
<gene>
    <name evidence="9" type="ORF">GCM10009838_57260</name>
</gene>
<feature type="transmembrane region" description="Helical" evidence="7">
    <location>
        <begin position="145"/>
        <end position="164"/>
    </location>
</feature>
<evidence type="ECO:0000256" key="5">
    <source>
        <dbReference type="ARBA" id="ARBA00022989"/>
    </source>
</evidence>
<feature type="transmembrane region" description="Helical" evidence="7">
    <location>
        <begin position="21"/>
        <end position="39"/>
    </location>
</feature>
<keyword evidence="6 7" id="KW-0472">Membrane</keyword>
<evidence type="ECO:0000313" key="10">
    <source>
        <dbReference type="Proteomes" id="UP001499854"/>
    </source>
</evidence>
<keyword evidence="5 7" id="KW-1133">Transmembrane helix</keyword>
<keyword evidence="2" id="KW-1003">Cell membrane</keyword>
<feature type="transmembrane region" description="Helical" evidence="7">
    <location>
        <begin position="201"/>
        <end position="222"/>
    </location>
</feature>
<keyword evidence="10" id="KW-1185">Reference proteome</keyword>
<organism evidence="9 10">
    <name type="scientific">Catenulispora subtropica</name>
    <dbReference type="NCBI Taxonomy" id="450798"/>
    <lineage>
        <taxon>Bacteria</taxon>
        <taxon>Bacillati</taxon>
        <taxon>Actinomycetota</taxon>
        <taxon>Actinomycetes</taxon>
        <taxon>Catenulisporales</taxon>
        <taxon>Catenulisporaceae</taxon>
        <taxon>Catenulispora</taxon>
    </lineage>
</organism>
<dbReference type="InterPro" id="IPR036938">
    <property type="entry name" value="PAP2/HPO_sf"/>
</dbReference>
<dbReference type="SUPFAM" id="SSF48317">
    <property type="entry name" value="Acid phosphatase/Vanadium-dependent haloperoxidase"/>
    <property type="match status" value="1"/>
</dbReference>
<dbReference type="EMBL" id="BAAAQM010000038">
    <property type="protein sequence ID" value="GAA1987097.1"/>
    <property type="molecule type" value="Genomic_DNA"/>
</dbReference>
<dbReference type="SMART" id="SM00014">
    <property type="entry name" value="acidPPc"/>
    <property type="match status" value="1"/>
</dbReference>
<evidence type="ECO:0000256" key="6">
    <source>
        <dbReference type="ARBA" id="ARBA00023136"/>
    </source>
</evidence>
<proteinExistence type="predicted"/>
<evidence type="ECO:0000256" key="3">
    <source>
        <dbReference type="ARBA" id="ARBA00022692"/>
    </source>
</evidence>
<comment type="subcellular location">
    <subcellularLocation>
        <location evidence="1">Cell membrane</location>
        <topology evidence="1">Multi-pass membrane protein</topology>
    </subcellularLocation>
</comment>
<evidence type="ECO:0000256" key="1">
    <source>
        <dbReference type="ARBA" id="ARBA00004651"/>
    </source>
</evidence>
<evidence type="ECO:0000256" key="7">
    <source>
        <dbReference type="SAM" id="Phobius"/>
    </source>
</evidence>
<evidence type="ECO:0000256" key="4">
    <source>
        <dbReference type="ARBA" id="ARBA00022801"/>
    </source>
</evidence>
<feature type="transmembrane region" description="Helical" evidence="7">
    <location>
        <begin position="104"/>
        <end position="125"/>
    </location>
</feature>
<feature type="domain" description="Phosphatidic acid phosphatase type 2/haloperoxidase" evidence="8">
    <location>
        <begin position="106"/>
        <end position="213"/>
    </location>
</feature>
<dbReference type="Proteomes" id="UP001499854">
    <property type="component" value="Unassembled WGS sequence"/>
</dbReference>
<dbReference type="RefSeq" id="WP_344660240.1">
    <property type="nucleotide sequence ID" value="NZ_BAAAQM010000038.1"/>
</dbReference>
<dbReference type="Pfam" id="PF01569">
    <property type="entry name" value="PAP2"/>
    <property type="match status" value="1"/>
</dbReference>
<comment type="caution">
    <text evidence="9">The sequence shown here is derived from an EMBL/GenBank/DDBJ whole genome shotgun (WGS) entry which is preliminary data.</text>
</comment>
<dbReference type="Gene3D" id="1.20.144.10">
    <property type="entry name" value="Phosphatidic acid phosphatase type 2/haloperoxidase"/>
    <property type="match status" value="1"/>
</dbReference>
<evidence type="ECO:0000256" key="2">
    <source>
        <dbReference type="ARBA" id="ARBA00022475"/>
    </source>
</evidence>